<reference evidence="3" key="1">
    <citation type="submission" date="2018-06" db="EMBL/GenBank/DDBJ databases">
        <authorList>
            <consortium name="Pathogen Informatics"/>
        </authorList>
    </citation>
    <scope>NUCLEOTIDE SEQUENCE [LARGE SCALE GENOMIC DNA]</scope>
    <source>
        <strain evidence="3">NCTC10124</strain>
    </source>
</reference>
<protein>
    <submittedName>
        <fullName evidence="2">Uncharacterized protein</fullName>
    </submittedName>
</protein>
<reference evidence="2" key="2">
    <citation type="submission" date="2018-06" db="EMBL/GenBank/DDBJ databases">
        <authorList>
            <consortium name="Pathogen Informatics"/>
            <person name="Doyle S."/>
        </authorList>
    </citation>
    <scope>NUCLEOTIDE SEQUENCE</scope>
    <source>
        <strain evidence="2">NCTC10124</strain>
    </source>
</reference>
<dbReference type="EMBL" id="LS991953">
    <property type="protein sequence ID" value="SYV92776.1"/>
    <property type="molecule type" value="Genomic_DNA"/>
</dbReference>
<evidence type="ECO:0000313" key="1">
    <source>
        <dbReference type="EMBL" id="SYV92759.1"/>
    </source>
</evidence>
<organism evidence="2 3">
    <name type="scientific">Mycoplasmopsis synoviae</name>
    <name type="common">Mycoplasma synoviae</name>
    <dbReference type="NCBI Taxonomy" id="2109"/>
    <lineage>
        <taxon>Bacteria</taxon>
        <taxon>Bacillati</taxon>
        <taxon>Mycoplasmatota</taxon>
        <taxon>Mycoplasmoidales</taxon>
        <taxon>Metamycoplasmataceae</taxon>
        <taxon>Mycoplasmopsis</taxon>
    </lineage>
</organism>
<dbReference type="EMBL" id="LS991953">
    <property type="protein sequence ID" value="SYV92759.1"/>
    <property type="molecule type" value="Genomic_DNA"/>
</dbReference>
<dbReference type="Proteomes" id="UP000259328">
    <property type="component" value="Chromosome"/>
</dbReference>
<dbReference type="AlphaFoldDB" id="A0A3B0PMQ4"/>
<proteinExistence type="predicted"/>
<name>A0A3B0PMQ4_MYCSY</name>
<sequence>MPTQGASSSAAPRGATVNDAKAKAKVNVYLNYTDI</sequence>
<accession>A0A3B0PMQ4</accession>
<evidence type="ECO:0000313" key="2">
    <source>
        <dbReference type="EMBL" id="SYV92776.1"/>
    </source>
</evidence>
<evidence type="ECO:0000313" key="3">
    <source>
        <dbReference type="Proteomes" id="UP000259328"/>
    </source>
</evidence>
<gene>
    <name evidence="1" type="ORF">NCTC10124_00486</name>
    <name evidence="2" type="ORF">NCTC10124_00503</name>
</gene>